<accession>A0A1C3NTL6</accession>
<evidence type="ECO:0000313" key="2">
    <source>
        <dbReference type="Proteomes" id="UP000199013"/>
    </source>
</evidence>
<reference evidence="2" key="1">
    <citation type="submission" date="2016-02" db="EMBL/GenBank/DDBJ databases">
        <authorList>
            <person name="Wibberg D."/>
        </authorList>
    </citation>
    <scope>NUCLEOTIDE SEQUENCE [LARGE SCALE GENOMIC DNA]</scope>
</reference>
<name>A0A1C3NTL6_9ACTN</name>
<gene>
    <name evidence="1" type="ORF">FDG2_0449</name>
</gene>
<organism evidence="1 2">
    <name type="scientific">Candidatus Protofrankia californiensis</name>
    <dbReference type="NCBI Taxonomy" id="1839754"/>
    <lineage>
        <taxon>Bacteria</taxon>
        <taxon>Bacillati</taxon>
        <taxon>Actinomycetota</taxon>
        <taxon>Actinomycetes</taxon>
        <taxon>Frankiales</taxon>
        <taxon>Frankiaceae</taxon>
        <taxon>Protofrankia</taxon>
    </lineage>
</organism>
<evidence type="ECO:0000313" key="1">
    <source>
        <dbReference type="EMBL" id="SBW17959.1"/>
    </source>
</evidence>
<dbReference type="Proteomes" id="UP000199013">
    <property type="component" value="Unassembled WGS sequence"/>
</dbReference>
<protein>
    <submittedName>
        <fullName evidence="1">Uncharacterized protein</fullName>
    </submittedName>
</protein>
<dbReference type="AlphaFoldDB" id="A0A1C3NTL6"/>
<dbReference type="EMBL" id="FLUV01000181">
    <property type="protein sequence ID" value="SBW17959.1"/>
    <property type="molecule type" value="Genomic_DNA"/>
</dbReference>
<keyword evidence="2" id="KW-1185">Reference proteome</keyword>
<proteinExistence type="predicted"/>
<sequence>MARLDHLHYLQRLTELDFTLDLFERALWQAATDVRGCTDFDAPAAPGFLFWSRSNRYLAEALSPEGWERTSRDSILRMIHPTRSHAITAISADGAIGNLDGKVRSKNPKGAAMARLVEVNGQLSILSRDEVLYGVELDQLPTWCLLYKRENGSVSAELALPEKMNGKYIDQWTERIPLNLPDLGDPGSDITLLDSPPDGDGPEVIVEVLGG</sequence>